<name>A0ACC0YDW5_9ROSI</name>
<proteinExistence type="predicted"/>
<comment type="caution">
    <text evidence="1">The sequence shown here is derived from an EMBL/GenBank/DDBJ whole genome shotgun (WGS) entry which is preliminary data.</text>
</comment>
<sequence length="356" mass="39069">MLAITMIRKILLRLSLIVLLAGVVLKCVKSENCDCAPDECCSQYGHCGYGDSYCGYGCQGGPCYNGTYPYECNCGEGLCCSEYGYCGYGNAYCGPGCQAGPCYNNTYRPAPSDYCNCASDHCCSQHGYCGSADAYCGYGCQSGPCYQSANPNNVSIEDIVTSQFFYSIAGKASQNCPGKGFYTRNSFLYATESFPLYGRVGTYTDSLREIAASFAHFSYETGCFCYIEEANGPSRGYCDDRYSDYSCVKGQYYYGRGPIQLQWNYNYGEAGDEIGFDGVSSPSTVARDNVVSFKTALWYWVTRLQPHLQQGFGATIRAFKPSECNGRNPNAVKSRVNLYTKYCDQLGVDPGDSLYC</sequence>
<accession>A0ACC0YDW5</accession>
<dbReference type="Proteomes" id="UP001163603">
    <property type="component" value="Chromosome 7"/>
</dbReference>
<dbReference type="EMBL" id="CM047742">
    <property type="protein sequence ID" value="KAJ0034420.1"/>
    <property type="molecule type" value="Genomic_DNA"/>
</dbReference>
<reference evidence="2" key="1">
    <citation type="journal article" date="2023" name="G3 (Bethesda)">
        <title>Genome assembly and association tests identify interacting loci associated with vigor, precocity, and sex in interspecific pistachio rootstocks.</title>
        <authorList>
            <person name="Palmer W."/>
            <person name="Jacygrad E."/>
            <person name="Sagayaradj S."/>
            <person name="Cavanaugh K."/>
            <person name="Han R."/>
            <person name="Bertier L."/>
            <person name="Beede B."/>
            <person name="Kafkas S."/>
            <person name="Golino D."/>
            <person name="Preece J."/>
            <person name="Michelmore R."/>
        </authorList>
    </citation>
    <scope>NUCLEOTIDE SEQUENCE [LARGE SCALE GENOMIC DNA]</scope>
</reference>
<evidence type="ECO:0000313" key="2">
    <source>
        <dbReference type="Proteomes" id="UP001163603"/>
    </source>
</evidence>
<protein>
    <submittedName>
        <fullName evidence="1">Uncharacterized protein</fullName>
    </submittedName>
</protein>
<keyword evidence="2" id="KW-1185">Reference proteome</keyword>
<organism evidence="1 2">
    <name type="scientific">Pistacia integerrima</name>
    <dbReference type="NCBI Taxonomy" id="434235"/>
    <lineage>
        <taxon>Eukaryota</taxon>
        <taxon>Viridiplantae</taxon>
        <taxon>Streptophyta</taxon>
        <taxon>Embryophyta</taxon>
        <taxon>Tracheophyta</taxon>
        <taxon>Spermatophyta</taxon>
        <taxon>Magnoliopsida</taxon>
        <taxon>eudicotyledons</taxon>
        <taxon>Gunneridae</taxon>
        <taxon>Pentapetalae</taxon>
        <taxon>rosids</taxon>
        <taxon>malvids</taxon>
        <taxon>Sapindales</taxon>
        <taxon>Anacardiaceae</taxon>
        <taxon>Pistacia</taxon>
    </lineage>
</organism>
<gene>
    <name evidence="1" type="ORF">Pint_26032</name>
</gene>
<evidence type="ECO:0000313" key="1">
    <source>
        <dbReference type="EMBL" id="KAJ0034420.1"/>
    </source>
</evidence>